<gene>
    <name evidence="2" type="ORF">PG996_016037</name>
</gene>
<name>A0ABR1TQK1_9PEZI</name>
<keyword evidence="3" id="KW-1185">Reference proteome</keyword>
<proteinExistence type="predicted"/>
<evidence type="ECO:0000313" key="2">
    <source>
        <dbReference type="EMBL" id="KAK8047973.1"/>
    </source>
</evidence>
<feature type="signal peptide" evidence="1">
    <location>
        <begin position="1"/>
        <end position="18"/>
    </location>
</feature>
<keyword evidence="1" id="KW-0732">Signal</keyword>
<protein>
    <submittedName>
        <fullName evidence="2">Uncharacterized protein</fullName>
    </submittedName>
</protein>
<sequence>MHLLLRFVLLGFVSYALGNFWVFEQDGYTGEENYPGYRFFNCDEVKNAAWWPVMDDVSDDKQGVRVIGDLTFPDTFEANVGHVHFTIYEHRGYGLFDLNDNQHGTCRIEGGLEYVCGQNDEINGHSTYHCNSDYVASDMQ</sequence>
<dbReference type="EMBL" id="JAQQWM010000009">
    <property type="protein sequence ID" value="KAK8047973.1"/>
    <property type="molecule type" value="Genomic_DNA"/>
</dbReference>
<accession>A0ABR1TQK1</accession>
<dbReference type="Proteomes" id="UP001446871">
    <property type="component" value="Unassembled WGS sequence"/>
</dbReference>
<organism evidence="2 3">
    <name type="scientific">Apiospora saccharicola</name>
    <dbReference type="NCBI Taxonomy" id="335842"/>
    <lineage>
        <taxon>Eukaryota</taxon>
        <taxon>Fungi</taxon>
        <taxon>Dikarya</taxon>
        <taxon>Ascomycota</taxon>
        <taxon>Pezizomycotina</taxon>
        <taxon>Sordariomycetes</taxon>
        <taxon>Xylariomycetidae</taxon>
        <taxon>Amphisphaeriales</taxon>
        <taxon>Apiosporaceae</taxon>
        <taxon>Apiospora</taxon>
    </lineage>
</organism>
<feature type="chain" id="PRO_5046301970" evidence="1">
    <location>
        <begin position="19"/>
        <end position="140"/>
    </location>
</feature>
<comment type="caution">
    <text evidence="2">The sequence shown here is derived from an EMBL/GenBank/DDBJ whole genome shotgun (WGS) entry which is preliminary data.</text>
</comment>
<reference evidence="2 3" key="1">
    <citation type="submission" date="2023-01" db="EMBL/GenBank/DDBJ databases">
        <title>Analysis of 21 Apiospora genomes using comparative genomics revels a genus with tremendous synthesis potential of carbohydrate active enzymes and secondary metabolites.</title>
        <authorList>
            <person name="Sorensen T."/>
        </authorList>
    </citation>
    <scope>NUCLEOTIDE SEQUENCE [LARGE SCALE GENOMIC DNA]</scope>
    <source>
        <strain evidence="2 3">CBS 83171</strain>
    </source>
</reference>
<evidence type="ECO:0000256" key="1">
    <source>
        <dbReference type="SAM" id="SignalP"/>
    </source>
</evidence>
<evidence type="ECO:0000313" key="3">
    <source>
        <dbReference type="Proteomes" id="UP001446871"/>
    </source>
</evidence>